<keyword evidence="2" id="KW-1185">Reference proteome</keyword>
<evidence type="ECO:0000313" key="1">
    <source>
        <dbReference type="EMBL" id="KAK2556177.1"/>
    </source>
</evidence>
<dbReference type="EMBL" id="JARQWQ010000057">
    <property type="protein sequence ID" value="KAK2556177.1"/>
    <property type="molecule type" value="Genomic_DNA"/>
</dbReference>
<evidence type="ECO:0000313" key="2">
    <source>
        <dbReference type="Proteomes" id="UP001249851"/>
    </source>
</evidence>
<dbReference type="Proteomes" id="UP001249851">
    <property type="component" value="Unassembled WGS sequence"/>
</dbReference>
<organism evidence="1 2">
    <name type="scientific">Acropora cervicornis</name>
    <name type="common">Staghorn coral</name>
    <dbReference type="NCBI Taxonomy" id="6130"/>
    <lineage>
        <taxon>Eukaryota</taxon>
        <taxon>Metazoa</taxon>
        <taxon>Cnidaria</taxon>
        <taxon>Anthozoa</taxon>
        <taxon>Hexacorallia</taxon>
        <taxon>Scleractinia</taxon>
        <taxon>Astrocoeniina</taxon>
        <taxon>Acroporidae</taxon>
        <taxon>Acropora</taxon>
    </lineage>
</organism>
<gene>
    <name evidence="1" type="ORF">P5673_021774</name>
</gene>
<dbReference type="AlphaFoldDB" id="A0AAD9Q7F8"/>
<name>A0AAD9Q7F8_ACRCE</name>
<sequence length="536" mass="58915">MEKVGLVQFLVLTGPNGTGLYLEKTTRDKMYSGYSTENGIYAPLLQSFLQLSSGPDGGMLTLYEDSTVKIIPVALAKDGMQLKPGLLYDTRQGKPIGSTLNLDYNSIKQGEPGKDTLKNSIVQEAEVMCLTTLDAKFSLPVGENHLTKGLTALDTLNMIKNEIQEINVCLDHLEHSRNDSISVPRNCSSYCTNCIQLGTVCDSCSGKGHIVIEPALRPCDSCLEKKIQCIKVAVVCVTEDSESRHVGAQKEFVREKEEQSDPLLWGTCCEKKTAKFRKLENCKRKPKKYLQEKLKEALNNRAASETNPAQERSVGESLPLNIYFDREIKRPVELCFDQDGHMYVSTFTGAVYAAQLHFNLISIKGTVTSSLQLNSTLLYGIVSLKNVAYVSAHDDNGGIYKLNFNHDNCGVTEKIVVTLETRASRLYNNPTVNQCSVVVGDGIGTRDETNTSTANTSTGTLHMTSSVTSLVDYLKHLHLFGETFGLHTKTSTSVIVEIPQAVQRLEQVYTFDKKCVDPVMSVIGTTAVTQGPQAPV</sequence>
<proteinExistence type="predicted"/>
<protein>
    <submittedName>
        <fullName evidence="1">Uncharacterized protein</fullName>
    </submittedName>
</protein>
<reference evidence="1" key="1">
    <citation type="journal article" date="2023" name="G3 (Bethesda)">
        <title>Whole genome assembly and annotation of the endangered Caribbean coral Acropora cervicornis.</title>
        <authorList>
            <person name="Selwyn J.D."/>
            <person name="Vollmer S.V."/>
        </authorList>
    </citation>
    <scope>NUCLEOTIDE SEQUENCE</scope>
    <source>
        <strain evidence="1">K2</strain>
    </source>
</reference>
<comment type="caution">
    <text evidence="1">The sequence shown here is derived from an EMBL/GenBank/DDBJ whole genome shotgun (WGS) entry which is preliminary data.</text>
</comment>
<reference evidence="1" key="2">
    <citation type="journal article" date="2023" name="Science">
        <title>Genomic signatures of disease resistance in endangered staghorn corals.</title>
        <authorList>
            <person name="Vollmer S.V."/>
            <person name="Selwyn J.D."/>
            <person name="Despard B.A."/>
            <person name="Roesel C.L."/>
        </authorList>
    </citation>
    <scope>NUCLEOTIDE SEQUENCE</scope>
    <source>
        <strain evidence="1">K2</strain>
    </source>
</reference>
<accession>A0AAD9Q7F8</accession>